<dbReference type="AlphaFoldDB" id="A0A918WIJ3"/>
<reference evidence="1" key="2">
    <citation type="submission" date="2020-09" db="EMBL/GenBank/DDBJ databases">
        <authorList>
            <person name="Sun Q."/>
            <person name="Kim S."/>
        </authorList>
    </citation>
    <scope>NUCLEOTIDE SEQUENCE</scope>
    <source>
        <strain evidence="1">KCTC 23310</strain>
    </source>
</reference>
<evidence type="ECO:0000313" key="1">
    <source>
        <dbReference type="EMBL" id="GHC49480.1"/>
    </source>
</evidence>
<protein>
    <submittedName>
        <fullName evidence="1">Uncharacterized protein</fullName>
    </submittedName>
</protein>
<organism evidence="1 2">
    <name type="scientific">Neogemmobacter tilapiae</name>
    <dbReference type="NCBI Taxonomy" id="875041"/>
    <lineage>
        <taxon>Bacteria</taxon>
        <taxon>Pseudomonadati</taxon>
        <taxon>Pseudomonadota</taxon>
        <taxon>Alphaproteobacteria</taxon>
        <taxon>Rhodobacterales</taxon>
        <taxon>Paracoccaceae</taxon>
        <taxon>Neogemmobacter</taxon>
    </lineage>
</organism>
<dbReference type="EMBL" id="BMYJ01000002">
    <property type="protein sequence ID" value="GHC49480.1"/>
    <property type="molecule type" value="Genomic_DNA"/>
</dbReference>
<sequence>MKMALVWVDFNRSLGAGVFAFSKRDEAQDIDGRIVPIHAGLRVVAFDHDILEDGSKGLMVVPAVVCFNSEKEGPFTAYKWCVQTTGDYRWVTFQEACQIV</sequence>
<reference evidence="1" key="1">
    <citation type="journal article" date="2014" name="Int. J. Syst. Evol. Microbiol.">
        <title>Complete genome sequence of Corynebacterium casei LMG S-19264T (=DSM 44701T), isolated from a smear-ripened cheese.</title>
        <authorList>
            <consortium name="US DOE Joint Genome Institute (JGI-PGF)"/>
            <person name="Walter F."/>
            <person name="Albersmeier A."/>
            <person name="Kalinowski J."/>
            <person name="Ruckert C."/>
        </authorList>
    </citation>
    <scope>NUCLEOTIDE SEQUENCE</scope>
    <source>
        <strain evidence="1">KCTC 23310</strain>
    </source>
</reference>
<name>A0A918WIJ3_9RHOB</name>
<dbReference type="Proteomes" id="UP000638981">
    <property type="component" value="Unassembled WGS sequence"/>
</dbReference>
<keyword evidence="2" id="KW-1185">Reference proteome</keyword>
<dbReference type="RefSeq" id="WP_189410476.1">
    <property type="nucleotide sequence ID" value="NZ_BMYJ01000002.1"/>
</dbReference>
<evidence type="ECO:0000313" key="2">
    <source>
        <dbReference type="Proteomes" id="UP000638981"/>
    </source>
</evidence>
<proteinExistence type="predicted"/>
<gene>
    <name evidence="1" type="ORF">GCM10007315_09560</name>
</gene>
<comment type="caution">
    <text evidence="1">The sequence shown here is derived from an EMBL/GenBank/DDBJ whole genome shotgun (WGS) entry which is preliminary data.</text>
</comment>
<accession>A0A918WIJ3</accession>